<reference evidence="1" key="1">
    <citation type="submission" date="2013-11" db="EMBL/GenBank/DDBJ databases">
        <title>The Genome Sequence of Phytophthora parasitica IAC_01/95.</title>
        <authorList>
            <consortium name="The Broad Institute Genomics Platform"/>
            <person name="Russ C."/>
            <person name="Tyler B."/>
            <person name="Panabieres F."/>
            <person name="Shan W."/>
            <person name="Tripathy S."/>
            <person name="Grunwald N."/>
            <person name="Machado M."/>
            <person name="Johnson C.S."/>
            <person name="Arredondo F."/>
            <person name="Hong C."/>
            <person name="Coffey M."/>
            <person name="Young S.K."/>
            <person name="Zeng Q."/>
            <person name="Gargeya S."/>
            <person name="Fitzgerald M."/>
            <person name="Abouelleil A."/>
            <person name="Alvarado L."/>
            <person name="Chapman S.B."/>
            <person name="Gainer-Dewar J."/>
            <person name="Goldberg J."/>
            <person name="Griggs A."/>
            <person name="Gujja S."/>
            <person name="Hansen M."/>
            <person name="Howarth C."/>
            <person name="Imamovic A."/>
            <person name="Ireland A."/>
            <person name="Larimer J."/>
            <person name="McCowan C."/>
            <person name="Murphy C."/>
            <person name="Pearson M."/>
            <person name="Poon T.W."/>
            <person name="Priest M."/>
            <person name="Roberts A."/>
            <person name="Saif S."/>
            <person name="Shea T."/>
            <person name="Sykes S."/>
            <person name="Wortman J."/>
            <person name="Nusbaum C."/>
            <person name="Birren B."/>
        </authorList>
    </citation>
    <scope>NUCLEOTIDE SEQUENCE [LARGE SCALE GENOMIC DNA]</scope>
    <source>
        <strain evidence="1">IAC_01/95</strain>
    </source>
</reference>
<accession>W2NSJ2</accession>
<organism evidence="1">
    <name type="scientific">Phytophthora nicotianae</name>
    <name type="common">Potato buckeye rot agent</name>
    <name type="synonym">Phytophthora parasitica</name>
    <dbReference type="NCBI Taxonomy" id="4792"/>
    <lineage>
        <taxon>Eukaryota</taxon>
        <taxon>Sar</taxon>
        <taxon>Stramenopiles</taxon>
        <taxon>Oomycota</taxon>
        <taxon>Peronosporomycetes</taxon>
        <taxon>Peronosporales</taxon>
        <taxon>Peronosporaceae</taxon>
        <taxon>Phytophthora</taxon>
    </lineage>
</organism>
<gene>
    <name evidence="1" type="ORF">L914_04578</name>
</gene>
<dbReference type="EMBL" id="KI691797">
    <property type="protein sequence ID" value="ETM51627.1"/>
    <property type="molecule type" value="Genomic_DNA"/>
</dbReference>
<name>W2NSJ2_PHYNI</name>
<feature type="non-terminal residue" evidence="1">
    <location>
        <position position="53"/>
    </location>
</feature>
<protein>
    <submittedName>
        <fullName evidence="1">Uncharacterized protein</fullName>
    </submittedName>
</protein>
<sequence>ANPSRSASSSRRSTGSSLKEVEFLLGRSRTFVSSGGECRRLSTARGGAIATKF</sequence>
<dbReference type="AlphaFoldDB" id="W2NSJ2"/>
<proteinExistence type="predicted"/>
<feature type="non-terminal residue" evidence="1">
    <location>
        <position position="1"/>
    </location>
</feature>
<evidence type="ECO:0000313" key="1">
    <source>
        <dbReference type="EMBL" id="ETM51627.1"/>
    </source>
</evidence>
<dbReference type="Proteomes" id="UP000054532">
    <property type="component" value="Unassembled WGS sequence"/>
</dbReference>